<dbReference type="RefSeq" id="WP_083514101.1">
    <property type="nucleotide sequence ID" value="NZ_LJYG01000044.1"/>
</dbReference>
<gene>
    <name evidence="2" type="ORF">AOQ71_10200</name>
</gene>
<protein>
    <recommendedName>
        <fullName evidence="1">Helix-turn-helix domain-containing protein</fullName>
    </recommendedName>
</protein>
<dbReference type="Pfam" id="PF12728">
    <property type="entry name" value="HTH_17"/>
    <property type="match status" value="1"/>
</dbReference>
<keyword evidence="3" id="KW-1185">Reference proteome</keyword>
<dbReference type="InterPro" id="IPR009061">
    <property type="entry name" value="DNA-bd_dom_put_sf"/>
</dbReference>
<comment type="caution">
    <text evidence="2">The sequence shown here is derived from an EMBL/GenBank/DDBJ whole genome shotgun (WGS) entry which is preliminary data.</text>
</comment>
<dbReference type="Proteomes" id="UP000051936">
    <property type="component" value="Unassembled WGS sequence"/>
</dbReference>
<feature type="domain" description="Helix-turn-helix" evidence="1">
    <location>
        <begin position="5"/>
        <end position="55"/>
    </location>
</feature>
<name>A0A0R3E754_9BRAD</name>
<dbReference type="InterPro" id="IPR041657">
    <property type="entry name" value="HTH_17"/>
</dbReference>
<dbReference type="EMBL" id="LJYG01000044">
    <property type="protein sequence ID" value="KRQ15362.1"/>
    <property type="molecule type" value="Genomic_DNA"/>
</dbReference>
<evidence type="ECO:0000313" key="3">
    <source>
        <dbReference type="Proteomes" id="UP000051936"/>
    </source>
</evidence>
<reference evidence="2 3" key="1">
    <citation type="submission" date="2015-09" db="EMBL/GenBank/DDBJ databases">
        <title>Draft Genome Sequence of Bradyrhizobium manausense Strain BR 3351T, a Novel Symbiotic Nitrogen-Fixing Alphaproteobacterium Isolated from Brazilian Amazon Rain Forest.</title>
        <authorList>
            <person name="De Araujo J.L."/>
            <person name="Zilli J.E."/>
        </authorList>
    </citation>
    <scope>NUCLEOTIDE SEQUENCE [LARGE SCALE GENOMIC DNA]</scope>
    <source>
        <strain evidence="2 3">BR3351</strain>
    </source>
</reference>
<dbReference type="GO" id="GO:0003677">
    <property type="term" value="F:DNA binding"/>
    <property type="evidence" value="ECO:0007669"/>
    <property type="project" value="InterPro"/>
</dbReference>
<evidence type="ECO:0000313" key="2">
    <source>
        <dbReference type="EMBL" id="KRQ15362.1"/>
    </source>
</evidence>
<proteinExistence type="predicted"/>
<organism evidence="2 3">
    <name type="scientific">Bradyrhizobium manausense</name>
    <dbReference type="NCBI Taxonomy" id="989370"/>
    <lineage>
        <taxon>Bacteria</taxon>
        <taxon>Pseudomonadati</taxon>
        <taxon>Pseudomonadota</taxon>
        <taxon>Alphaproteobacteria</taxon>
        <taxon>Hyphomicrobiales</taxon>
        <taxon>Nitrobacteraceae</taxon>
        <taxon>Bradyrhizobium</taxon>
    </lineage>
</organism>
<dbReference type="SUPFAM" id="SSF46955">
    <property type="entry name" value="Putative DNA-binding domain"/>
    <property type="match status" value="1"/>
</dbReference>
<dbReference type="NCBIfam" id="TIGR01764">
    <property type="entry name" value="excise"/>
    <property type="match status" value="1"/>
</dbReference>
<evidence type="ECO:0000259" key="1">
    <source>
        <dbReference type="Pfam" id="PF12728"/>
    </source>
</evidence>
<dbReference type="InterPro" id="IPR010093">
    <property type="entry name" value="SinI_DNA-bd"/>
</dbReference>
<accession>A0A0R3E754</accession>
<dbReference type="AlphaFoldDB" id="A0A0R3E754"/>
<sequence length="60" mass="7088">MDVELLTIKEAAHILRISVPSLRRLQSDRHIPFIKIGGCVRFDKKDIIDYLNKRRYPAMH</sequence>